<sequence length="87" mass="9877">MSRSSHRVRIATGIHFVVARSCCFLPLELDTLGALPIVPAGFVGWWRWFRGLFRCIVCVRFAVLIVFVSPRRSCTGQRAEMMAVQVH</sequence>
<keyword evidence="1" id="KW-0472">Membrane</keyword>
<proteinExistence type="predicted"/>
<keyword evidence="1" id="KW-0812">Transmembrane</keyword>
<dbReference type="Proteomes" id="UP001194468">
    <property type="component" value="Unassembled WGS sequence"/>
</dbReference>
<dbReference type="AlphaFoldDB" id="A0AAD4BV01"/>
<gene>
    <name evidence="2" type="ORF">L210DRAFT_507230</name>
</gene>
<keyword evidence="1" id="KW-1133">Transmembrane helix</keyword>
<comment type="caution">
    <text evidence="2">The sequence shown here is derived from an EMBL/GenBank/DDBJ whole genome shotgun (WGS) entry which is preliminary data.</text>
</comment>
<feature type="transmembrane region" description="Helical" evidence="1">
    <location>
        <begin position="47"/>
        <end position="68"/>
    </location>
</feature>
<name>A0AAD4BV01_BOLED</name>
<reference evidence="2" key="2">
    <citation type="journal article" date="2020" name="Nat. Commun.">
        <title>Large-scale genome sequencing of mycorrhizal fungi provides insights into the early evolution of symbiotic traits.</title>
        <authorList>
            <person name="Miyauchi S."/>
            <person name="Kiss E."/>
            <person name="Kuo A."/>
            <person name="Drula E."/>
            <person name="Kohler A."/>
            <person name="Sanchez-Garcia M."/>
            <person name="Morin E."/>
            <person name="Andreopoulos B."/>
            <person name="Barry K.W."/>
            <person name="Bonito G."/>
            <person name="Buee M."/>
            <person name="Carver A."/>
            <person name="Chen C."/>
            <person name="Cichocki N."/>
            <person name="Clum A."/>
            <person name="Culley D."/>
            <person name="Crous P.W."/>
            <person name="Fauchery L."/>
            <person name="Girlanda M."/>
            <person name="Hayes R.D."/>
            <person name="Keri Z."/>
            <person name="LaButti K."/>
            <person name="Lipzen A."/>
            <person name="Lombard V."/>
            <person name="Magnuson J."/>
            <person name="Maillard F."/>
            <person name="Murat C."/>
            <person name="Nolan M."/>
            <person name="Ohm R.A."/>
            <person name="Pangilinan J."/>
            <person name="Pereira M.F."/>
            <person name="Perotto S."/>
            <person name="Peter M."/>
            <person name="Pfister S."/>
            <person name="Riley R."/>
            <person name="Sitrit Y."/>
            <person name="Stielow J.B."/>
            <person name="Szollosi G."/>
            <person name="Zifcakova L."/>
            <person name="Stursova M."/>
            <person name="Spatafora J.W."/>
            <person name="Tedersoo L."/>
            <person name="Vaario L.M."/>
            <person name="Yamada A."/>
            <person name="Yan M."/>
            <person name="Wang P."/>
            <person name="Xu J."/>
            <person name="Bruns T."/>
            <person name="Baldrian P."/>
            <person name="Vilgalys R."/>
            <person name="Dunand C."/>
            <person name="Henrissat B."/>
            <person name="Grigoriev I.V."/>
            <person name="Hibbett D."/>
            <person name="Nagy L.G."/>
            <person name="Martin F.M."/>
        </authorList>
    </citation>
    <scope>NUCLEOTIDE SEQUENCE</scope>
    <source>
        <strain evidence="2">BED1</strain>
    </source>
</reference>
<evidence type="ECO:0000313" key="3">
    <source>
        <dbReference type="Proteomes" id="UP001194468"/>
    </source>
</evidence>
<accession>A0AAD4BV01</accession>
<organism evidence="2 3">
    <name type="scientific">Boletus edulis BED1</name>
    <dbReference type="NCBI Taxonomy" id="1328754"/>
    <lineage>
        <taxon>Eukaryota</taxon>
        <taxon>Fungi</taxon>
        <taxon>Dikarya</taxon>
        <taxon>Basidiomycota</taxon>
        <taxon>Agaricomycotina</taxon>
        <taxon>Agaricomycetes</taxon>
        <taxon>Agaricomycetidae</taxon>
        <taxon>Boletales</taxon>
        <taxon>Boletineae</taxon>
        <taxon>Boletaceae</taxon>
        <taxon>Boletoideae</taxon>
        <taxon>Boletus</taxon>
    </lineage>
</organism>
<evidence type="ECO:0000313" key="2">
    <source>
        <dbReference type="EMBL" id="KAF8440888.1"/>
    </source>
</evidence>
<dbReference type="EMBL" id="WHUW01000011">
    <property type="protein sequence ID" value="KAF8440888.1"/>
    <property type="molecule type" value="Genomic_DNA"/>
</dbReference>
<protein>
    <submittedName>
        <fullName evidence="2">Uncharacterized protein</fullName>
    </submittedName>
</protein>
<keyword evidence="3" id="KW-1185">Reference proteome</keyword>
<evidence type="ECO:0000256" key="1">
    <source>
        <dbReference type="SAM" id="Phobius"/>
    </source>
</evidence>
<reference evidence="2" key="1">
    <citation type="submission" date="2019-10" db="EMBL/GenBank/DDBJ databases">
        <authorList>
            <consortium name="DOE Joint Genome Institute"/>
            <person name="Kuo A."/>
            <person name="Miyauchi S."/>
            <person name="Kiss E."/>
            <person name="Drula E."/>
            <person name="Kohler A."/>
            <person name="Sanchez-Garcia M."/>
            <person name="Andreopoulos B."/>
            <person name="Barry K.W."/>
            <person name="Bonito G."/>
            <person name="Buee M."/>
            <person name="Carver A."/>
            <person name="Chen C."/>
            <person name="Cichocki N."/>
            <person name="Clum A."/>
            <person name="Culley D."/>
            <person name="Crous P.W."/>
            <person name="Fauchery L."/>
            <person name="Girlanda M."/>
            <person name="Hayes R."/>
            <person name="Keri Z."/>
            <person name="LaButti K."/>
            <person name="Lipzen A."/>
            <person name="Lombard V."/>
            <person name="Magnuson J."/>
            <person name="Maillard F."/>
            <person name="Morin E."/>
            <person name="Murat C."/>
            <person name="Nolan M."/>
            <person name="Ohm R."/>
            <person name="Pangilinan J."/>
            <person name="Pereira M."/>
            <person name="Perotto S."/>
            <person name="Peter M."/>
            <person name="Riley R."/>
            <person name="Sitrit Y."/>
            <person name="Stielow B."/>
            <person name="Szollosi G."/>
            <person name="Zifcakova L."/>
            <person name="Stursova M."/>
            <person name="Spatafora J.W."/>
            <person name="Tedersoo L."/>
            <person name="Vaario L.-M."/>
            <person name="Yamada A."/>
            <person name="Yan M."/>
            <person name="Wang P."/>
            <person name="Xu J."/>
            <person name="Bruns T."/>
            <person name="Baldrian P."/>
            <person name="Vilgalys R."/>
            <person name="Henrissat B."/>
            <person name="Grigoriev I.V."/>
            <person name="Hibbett D."/>
            <person name="Nagy L.G."/>
            <person name="Martin F.M."/>
        </authorList>
    </citation>
    <scope>NUCLEOTIDE SEQUENCE</scope>
    <source>
        <strain evidence="2">BED1</strain>
    </source>
</reference>